<dbReference type="RefSeq" id="WP_145209267.1">
    <property type="nucleotide sequence ID" value="NZ_CP036269.1"/>
</dbReference>
<sequence length="167" mass="19376">MGVYYYYVNLTKKEKFCIDALGGNLRHRALGRTLASRAFHLMLNYANGRWVGDYVAVMGDDNTPDWSHLSDKLTDIDAIVILTLFYVDGFKEIGEIAKHDRYLFMQLCHLVVTRQALELEPSLKEYFGSNYLKKYKDLCQESNWHHPKDLTLAENEPLFPKRPKGVL</sequence>
<gene>
    <name evidence="1" type="ORF">Pan241w_00710</name>
</gene>
<dbReference type="Proteomes" id="UP000317171">
    <property type="component" value="Chromosome"/>
</dbReference>
<proteinExistence type="predicted"/>
<evidence type="ECO:0000313" key="1">
    <source>
        <dbReference type="EMBL" id="QDT40018.1"/>
    </source>
</evidence>
<dbReference type="OrthoDB" id="276010at2"/>
<accession>A0A517R806</accession>
<dbReference type="AlphaFoldDB" id="A0A517R806"/>
<protein>
    <submittedName>
        <fullName evidence="1">Uncharacterized protein</fullName>
    </submittedName>
</protein>
<dbReference type="KEGG" id="gaz:Pan241w_00710"/>
<reference evidence="1 2" key="1">
    <citation type="submission" date="2019-02" db="EMBL/GenBank/DDBJ databases">
        <title>Deep-cultivation of Planctomycetes and their phenomic and genomic characterization uncovers novel biology.</title>
        <authorList>
            <person name="Wiegand S."/>
            <person name="Jogler M."/>
            <person name="Boedeker C."/>
            <person name="Pinto D."/>
            <person name="Vollmers J."/>
            <person name="Rivas-Marin E."/>
            <person name="Kohn T."/>
            <person name="Peeters S.H."/>
            <person name="Heuer A."/>
            <person name="Rast P."/>
            <person name="Oberbeckmann S."/>
            <person name="Bunk B."/>
            <person name="Jeske O."/>
            <person name="Meyerdierks A."/>
            <person name="Storesund J.E."/>
            <person name="Kallscheuer N."/>
            <person name="Luecker S."/>
            <person name="Lage O.M."/>
            <person name="Pohl T."/>
            <person name="Merkel B.J."/>
            <person name="Hornburger P."/>
            <person name="Mueller R.-W."/>
            <person name="Bruemmer F."/>
            <person name="Labrenz M."/>
            <person name="Spormann A.M."/>
            <person name="Op den Camp H."/>
            <person name="Overmann J."/>
            <person name="Amann R."/>
            <person name="Jetten M.S.M."/>
            <person name="Mascher T."/>
            <person name="Medema M.H."/>
            <person name="Devos D.P."/>
            <person name="Kaster A.-K."/>
            <person name="Ovreas L."/>
            <person name="Rohde M."/>
            <person name="Galperin M.Y."/>
            <person name="Jogler C."/>
        </authorList>
    </citation>
    <scope>NUCLEOTIDE SEQUENCE [LARGE SCALE GENOMIC DNA]</scope>
    <source>
        <strain evidence="1 2">Pan241w</strain>
    </source>
</reference>
<name>A0A517R806_9PLAN</name>
<organism evidence="1 2">
    <name type="scientific">Gimesia alba</name>
    <dbReference type="NCBI Taxonomy" id="2527973"/>
    <lineage>
        <taxon>Bacteria</taxon>
        <taxon>Pseudomonadati</taxon>
        <taxon>Planctomycetota</taxon>
        <taxon>Planctomycetia</taxon>
        <taxon>Planctomycetales</taxon>
        <taxon>Planctomycetaceae</taxon>
        <taxon>Gimesia</taxon>
    </lineage>
</organism>
<dbReference type="EMBL" id="CP036269">
    <property type="protein sequence ID" value="QDT40018.1"/>
    <property type="molecule type" value="Genomic_DNA"/>
</dbReference>
<evidence type="ECO:0000313" key="2">
    <source>
        <dbReference type="Proteomes" id="UP000317171"/>
    </source>
</evidence>
<keyword evidence="2" id="KW-1185">Reference proteome</keyword>